<keyword evidence="11 13" id="KW-0520">NAD</keyword>
<keyword evidence="9 13" id="KW-1278">Translocase</keyword>
<dbReference type="EC" id="7.1.1.-" evidence="13"/>
<keyword evidence="12 13" id="KW-0472">Membrane</keyword>
<dbReference type="GO" id="GO:0030964">
    <property type="term" value="C:NADH dehydrogenase complex"/>
    <property type="evidence" value="ECO:0007669"/>
    <property type="project" value="TreeGrafter"/>
</dbReference>
<keyword evidence="4 13" id="KW-0813">Transport</keyword>
<evidence type="ECO:0000256" key="5">
    <source>
        <dbReference type="ARBA" id="ARBA00022475"/>
    </source>
</evidence>
<dbReference type="FunFam" id="1.10.287.3510:FF:000001">
    <property type="entry name" value="NADH-quinone oxidoreductase subunit K"/>
    <property type="match status" value="1"/>
</dbReference>
<dbReference type="GO" id="GO:0005886">
    <property type="term" value="C:plasma membrane"/>
    <property type="evidence" value="ECO:0007669"/>
    <property type="project" value="UniProtKB-SubCell"/>
</dbReference>
<keyword evidence="10 13" id="KW-1133">Transmembrane helix</keyword>
<evidence type="ECO:0000256" key="10">
    <source>
        <dbReference type="ARBA" id="ARBA00022989"/>
    </source>
</evidence>
<evidence type="ECO:0000256" key="11">
    <source>
        <dbReference type="ARBA" id="ARBA00023027"/>
    </source>
</evidence>
<evidence type="ECO:0000313" key="14">
    <source>
        <dbReference type="EMBL" id="TLE00709.1"/>
    </source>
</evidence>
<keyword evidence="7 13" id="KW-0812">Transmembrane</keyword>
<evidence type="ECO:0000256" key="1">
    <source>
        <dbReference type="ARBA" id="ARBA00002378"/>
    </source>
</evidence>
<dbReference type="HAMAP" id="MF_01456">
    <property type="entry name" value="NDH1_NuoK"/>
    <property type="match status" value="1"/>
</dbReference>
<accession>A0A4U8TLW2</accession>
<keyword evidence="8 13" id="KW-0874">Quinone</keyword>
<evidence type="ECO:0000256" key="4">
    <source>
        <dbReference type="ARBA" id="ARBA00022448"/>
    </source>
</evidence>
<evidence type="ECO:0000256" key="8">
    <source>
        <dbReference type="ARBA" id="ARBA00022719"/>
    </source>
</evidence>
<evidence type="ECO:0000256" key="3">
    <source>
        <dbReference type="ARBA" id="ARBA00010519"/>
    </source>
</evidence>
<dbReference type="NCBIfam" id="NF004320">
    <property type="entry name" value="PRK05715.1-2"/>
    <property type="match status" value="1"/>
</dbReference>
<dbReference type="RefSeq" id="WP_034362197.1">
    <property type="nucleotide sequence ID" value="NZ_CAJUDB010000009.1"/>
</dbReference>
<gene>
    <name evidence="13 14" type="primary">nuoK</name>
    <name evidence="14" type="ORF">LS65_007315</name>
</gene>
<keyword evidence="6" id="KW-0997">Cell inner membrane</keyword>
<comment type="function">
    <text evidence="1 13">NDH-1 shuttles electrons from NADH, via FMN and iron-sulfur (Fe-S) centers, to quinones in the respiratory chain. The immediate electron acceptor for the enzyme in this species is believed to be ubiquinone. Couples the redox reaction to proton translocation (for every two electrons transferred, four hydrogen ions are translocated across the cytoplasmic membrane), and thus conserves the redox energy in a proton gradient.</text>
</comment>
<dbReference type="InterPro" id="IPR039428">
    <property type="entry name" value="NUOK/Mnh_C1-like"/>
</dbReference>
<organism evidence="14 15">
    <name type="scientific">Helicobacter japonicus</name>
    <dbReference type="NCBI Taxonomy" id="425400"/>
    <lineage>
        <taxon>Bacteria</taxon>
        <taxon>Pseudomonadati</taxon>
        <taxon>Campylobacterota</taxon>
        <taxon>Epsilonproteobacteria</taxon>
        <taxon>Campylobacterales</taxon>
        <taxon>Helicobacteraceae</taxon>
        <taxon>Helicobacter</taxon>
    </lineage>
</organism>
<proteinExistence type="inferred from homology"/>
<dbReference type="GO" id="GO:0048038">
    <property type="term" value="F:quinone binding"/>
    <property type="evidence" value="ECO:0007669"/>
    <property type="project" value="UniProtKB-KW"/>
</dbReference>
<dbReference type="EMBL" id="JRMQ02000010">
    <property type="protein sequence ID" value="TLE00709.1"/>
    <property type="molecule type" value="Genomic_DNA"/>
</dbReference>
<feature type="transmembrane region" description="Helical" evidence="13">
    <location>
        <begin position="6"/>
        <end position="23"/>
    </location>
</feature>
<dbReference type="NCBIfam" id="NF004321">
    <property type="entry name" value="PRK05715.1-3"/>
    <property type="match status" value="1"/>
</dbReference>
<evidence type="ECO:0000256" key="2">
    <source>
        <dbReference type="ARBA" id="ARBA00004141"/>
    </source>
</evidence>
<evidence type="ECO:0000256" key="12">
    <source>
        <dbReference type="ARBA" id="ARBA00023136"/>
    </source>
</evidence>
<dbReference type="InterPro" id="IPR001133">
    <property type="entry name" value="NADH_UbQ_OxRdtase_chain4L/K"/>
</dbReference>
<sequence length="100" mass="11131">MVSLNHYLILSAICFCIGFFGILRRRNIIMLFFSTEILLNSVNIGFVAVASYLNDLQGEIFALFIIAIAAAEIAVGLGLVVIWYRKHHTLDISSLENLKG</sequence>
<protein>
    <recommendedName>
        <fullName evidence="13">NADH-quinone oxidoreductase subunit K</fullName>
        <ecNumber evidence="13">7.1.1.-</ecNumber>
    </recommendedName>
    <alternativeName>
        <fullName evidence="13">NADH dehydrogenase I subunit K</fullName>
    </alternativeName>
    <alternativeName>
        <fullName evidence="13">NDH-1 subunit K</fullName>
    </alternativeName>
</protein>
<dbReference type="GO" id="GO:0042773">
    <property type="term" value="P:ATP synthesis coupled electron transport"/>
    <property type="evidence" value="ECO:0007669"/>
    <property type="project" value="InterPro"/>
</dbReference>
<evidence type="ECO:0000313" key="15">
    <source>
        <dbReference type="Proteomes" id="UP000029707"/>
    </source>
</evidence>
<keyword evidence="13" id="KW-0830">Ubiquinone</keyword>
<dbReference type="NCBIfam" id="NF004323">
    <property type="entry name" value="PRK05715.1-5"/>
    <property type="match status" value="1"/>
</dbReference>
<comment type="similarity">
    <text evidence="3 13">Belongs to the complex I subunit 4L family.</text>
</comment>
<dbReference type="Proteomes" id="UP000029707">
    <property type="component" value="Unassembled WGS sequence"/>
</dbReference>
<dbReference type="Pfam" id="PF00420">
    <property type="entry name" value="Oxidored_q2"/>
    <property type="match status" value="1"/>
</dbReference>
<keyword evidence="14" id="KW-0560">Oxidoreductase</keyword>
<keyword evidence="5 13" id="KW-1003">Cell membrane</keyword>
<reference evidence="14 15" key="1">
    <citation type="journal article" date="2014" name="Genome Announc.">
        <title>Draft genome sequences of eight enterohepatic helicobacter species isolated from both laboratory and wild rodents.</title>
        <authorList>
            <person name="Sheh A."/>
            <person name="Shen Z."/>
            <person name="Fox J.G."/>
        </authorList>
    </citation>
    <scope>NUCLEOTIDE SEQUENCE [LARGE SCALE GENOMIC DNA]</scope>
    <source>
        <strain evidence="14 15">MIT 01-6451</strain>
    </source>
</reference>
<comment type="caution">
    <text evidence="14">The sequence shown here is derived from an EMBL/GenBank/DDBJ whole genome shotgun (WGS) entry which is preliminary data.</text>
</comment>
<dbReference type="STRING" id="425400.LS65_05400"/>
<dbReference type="OrthoDB" id="9810120at2"/>
<comment type="subunit">
    <text evidence="13">NDH-1 is composed of 14 different subunits. Subunits NuoA, H, J, K, L, M, N constitute the membrane sector of the complex.</text>
</comment>
<evidence type="ECO:0000256" key="6">
    <source>
        <dbReference type="ARBA" id="ARBA00022519"/>
    </source>
</evidence>
<dbReference type="GeneID" id="82321582"/>
<dbReference type="AlphaFoldDB" id="A0A4U8TLW2"/>
<evidence type="ECO:0000256" key="7">
    <source>
        <dbReference type="ARBA" id="ARBA00022692"/>
    </source>
</evidence>
<dbReference type="GO" id="GO:0050136">
    <property type="term" value="F:NADH dehydrogenase (quinone) (non-electrogenic) activity"/>
    <property type="evidence" value="ECO:0007669"/>
    <property type="project" value="UniProtKB-UniRule"/>
</dbReference>
<feature type="transmembrane region" description="Helical" evidence="13">
    <location>
        <begin position="60"/>
        <end position="84"/>
    </location>
</feature>
<name>A0A4U8TLW2_9HELI</name>
<dbReference type="PANTHER" id="PTHR11434:SF21">
    <property type="entry name" value="NADH DEHYDROGENASE SUBUNIT 4L-RELATED"/>
    <property type="match status" value="1"/>
</dbReference>
<dbReference type="Gene3D" id="1.10.287.3510">
    <property type="match status" value="1"/>
</dbReference>
<evidence type="ECO:0000256" key="13">
    <source>
        <dbReference type="HAMAP-Rule" id="MF_01456"/>
    </source>
</evidence>
<feature type="transmembrane region" description="Helical" evidence="13">
    <location>
        <begin position="30"/>
        <end position="54"/>
    </location>
</feature>
<comment type="subcellular location">
    <subcellularLocation>
        <location evidence="13">Cell membrane</location>
        <topology evidence="13">Multi-pass membrane protein</topology>
    </subcellularLocation>
    <subcellularLocation>
        <location evidence="2">Membrane</location>
        <topology evidence="2">Multi-pass membrane protein</topology>
    </subcellularLocation>
</comment>
<evidence type="ECO:0000256" key="9">
    <source>
        <dbReference type="ARBA" id="ARBA00022967"/>
    </source>
</evidence>
<dbReference type="PANTHER" id="PTHR11434">
    <property type="entry name" value="NADH-UBIQUINONE OXIDOREDUCTASE SUBUNIT ND4L"/>
    <property type="match status" value="1"/>
</dbReference>
<comment type="catalytic activity">
    <reaction evidence="13">
        <text>a quinone + NADH + 5 H(+)(in) = a quinol + NAD(+) + 4 H(+)(out)</text>
        <dbReference type="Rhea" id="RHEA:57888"/>
        <dbReference type="ChEBI" id="CHEBI:15378"/>
        <dbReference type="ChEBI" id="CHEBI:24646"/>
        <dbReference type="ChEBI" id="CHEBI:57540"/>
        <dbReference type="ChEBI" id="CHEBI:57945"/>
        <dbReference type="ChEBI" id="CHEBI:132124"/>
    </reaction>
</comment>
<keyword evidence="15" id="KW-1185">Reference proteome</keyword>